<evidence type="ECO:0008006" key="3">
    <source>
        <dbReference type="Google" id="ProtNLM"/>
    </source>
</evidence>
<dbReference type="KEGG" id="ure:UREG_06968"/>
<accession>C4JWM6</accession>
<dbReference type="InParanoid" id="C4JWM6"/>
<dbReference type="EMBL" id="CH476618">
    <property type="protein sequence ID" value="EEP82103.1"/>
    <property type="molecule type" value="Genomic_DNA"/>
</dbReference>
<dbReference type="Proteomes" id="UP000002058">
    <property type="component" value="Unassembled WGS sequence"/>
</dbReference>
<dbReference type="VEuPathDB" id="FungiDB:UREG_06968"/>
<organism evidence="1 2">
    <name type="scientific">Uncinocarpus reesii (strain UAMH 1704)</name>
    <dbReference type="NCBI Taxonomy" id="336963"/>
    <lineage>
        <taxon>Eukaryota</taxon>
        <taxon>Fungi</taxon>
        <taxon>Dikarya</taxon>
        <taxon>Ascomycota</taxon>
        <taxon>Pezizomycotina</taxon>
        <taxon>Eurotiomycetes</taxon>
        <taxon>Eurotiomycetidae</taxon>
        <taxon>Onygenales</taxon>
        <taxon>Onygenaceae</taxon>
        <taxon>Uncinocarpus</taxon>
    </lineage>
</organism>
<dbReference type="GeneID" id="8442508"/>
<dbReference type="OrthoDB" id="5979581at2759"/>
<sequence>MCVILAHSHRSPDISPMNVLSEMEDEDCLKDVEINGHDIPSLPIMDANGHPVYCSTELPLELSGVPILADFGQMLPAERCTSDTLELIEGRNLFDPIDHINNQYVLPLALAQYIGYLGPPPLEMIQKSPLFSTYFDKQGNWASEPPIPQTSLEEFVTTISPGEEKDQFLRFIRKLLTWDPEVRATTNEIYPDEWLMRSHEDMW</sequence>
<protein>
    <recommendedName>
        <fullName evidence="3">Protein kinase domain-containing protein</fullName>
    </recommendedName>
</protein>
<evidence type="ECO:0000313" key="1">
    <source>
        <dbReference type="EMBL" id="EEP82103.1"/>
    </source>
</evidence>
<dbReference type="eggNOG" id="KOG1290">
    <property type="taxonomic scope" value="Eukaryota"/>
</dbReference>
<dbReference type="HOGENOM" id="CLU_000288_81_11_1"/>
<evidence type="ECO:0000313" key="2">
    <source>
        <dbReference type="Proteomes" id="UP000002058"/>
    </source>
</evidence>
<dbReference type="RefSeq" id="XP_002584001.1">
    <property type="nucleotide sequence ID" value="XM_002583955.1"/>
</dbReference>
<reference evidence="2" key="1">
    <citation type="journal article" date="2009" name="Genome Res.">
        <title>Comparative genomic analyses of the human fungal pathogens Coccidioides and their relatives.</title>
        <authorList>
            <person name="Sharpton T.J."/>
            <person name="Stajich J.E."/>
            <person name="Rounsley S.D."/>
            <person name="Gardner M.J."/>
            <person name="Wortman J.R."/>
            <person name="Jordar V.S."/>
            <person name="Maiti R."/>
            <person name="Kodira C.D."/>
            <person name="Neafsey D.E."/>
            <person name="Zeng Q."/>
            <person name="Hung C.-Y."/>
            <person name="McMahan C."/>
            <person name="Muszewska A."/>
            <person name="Grynberg M."/>
            <person name="Mandel M.A."/>
            <person name="Kellner E.M."/>
            <person name="Barker B.M."/>
            <person name="Galgiani J.N."/>
            <person name="Orbach M.J."/>
            <person name="Kirkland T.N."/>
            <person name="Cole G.T."/>
            <person name="Henn M.R."/>
            <person name="Birren B.W."/>
            <person name="Taylor J.W."/>
        </authorList>
    </citation>
    <scope>NUCLEOTIDE SEQUENCE [LARGE SCALE GENOMIC DNA]</scope>
    <source>
        <strain evidence="2">UAMH 1704</strain>
    </source>
</reference>
<keyword evidence="2" id="KW-1185">Reference proteome</keyword>
<dbReference type="InterPro" id="IPR011009">
    <property type="entry name" value="Kinase-like_dom_sf"/>
</dbReference>
<dbReference type="SUPFAM" id="SSF56112">
    <property type="entry name" value="Protein kinase-like (PK-like)"/>
    <property type="match status" value="1"/>
</dbReference>
<gene>
    <name evidence="1" type="ORF">UREG_06968</name>
</gene>
<dbReference type="AlphaFoldDB" id="C4JWM6"/>
<name>C4JWM6_UNCRE</name>
<proteinExistence type="predicted"/>
<dbReference type="Gene3D" id="1.10.510.10">
    <property type="entry name" value="Transferase(Phosphotransferase) domain 1"/>
    <property type="match status" value="1"/>
</dbReference>